<dbReference type="STRING" id="111780.Sta7437_3271"/>
<gene>
    <name evidence="10" type="ordered locus">Sta7437_3271</name>
</gene>
<organism evidence="10 11">
    <name type="scientific">Stanieria cyanosphaera (strain ATCC 29371 / PCC 7437)</name>
    <dbReference type="NCBI Taxonomy" id="111780"/>
    <lineage>
        <taxon>Bacteria</taxon>
        <taxon>Bacillati</taxon>
        <taxon>Cyanobacteriota</taxon>
        <taxon>Cyanophyceae</taxon>
        <taxon>Pleurocapsales</taxon>
        <taxon>Dermocarpellaceae</taxon>
        <taxon>Stanieria</taxon>
    </lineage>
</organism>
<protein>
    <recommendedName>
        <fullName evidence="8">Sulfate-binding protein</fullName>
    </recommendedName>
</protein>
<evidence type="ECO:0000313" key="11">
    <source>
        <dbReference type="Proteomes" id="UP000010473"/>
    </source>
</evidence>
<keyword evidence="11" id="KW-1185">Reference proteome</keyword>
<dbReference type="Proteomes" id="UP000010473">
    <property type="component" value="Chromosome"/>
</dbReference>
<dbReference type="eggNOG" id="COG1613">
    <property type="taxonomic scope" value="Bacteria"/>
</dbReference>
<evidence type="ECO:0000256" key="5">
    <source>
        <dbReference type="ARBA" id="ARBA00022764"/>
    </source>
</evidence>
<name>K9XW64_STAC7</name>
<dbReference type="PATRIC" id="fig|111780.3.peg.3393"/>
<dbReference type="GO" id="GO:1902358">
    <property type="term" value="P:sulfate transmembrane transport"/>
    <property type="evidence" value="ECO:0007669"/>
    <property type="project" value="InterPro"/>
</dbReference>
<evidence type="ECO:0000256" key="4">
    <source>
        <dbReference type="ARBA" id="ARBA00022729"/>
    </source>
</evidence>
<dbReference type="Pfam" id="PF13531">
    <property type="entry name" value="SBP_bac_11"/>
    <property type="match status" value="1"/>
</dbReference>
<evidence type="ECO:0000313" key="10">
    <source>
        <dbReference type="EMBL" id="AFZ36778.1"/>
    </source>
</evidence>
<evidence type="ECO:0000256" key="1">
    <source>
        <dbReference type="ARBA" id="ARBA00004418"/>
    </source>
</evidence>
<proteinExistence type="inferred from homology"/>
<evidence type="ECO:0000256" key="8">
    <source>
        <dbReference type="ARBA" id="ARBA00041180"/>
    </source>
</evidence>
<dbReference type="PANTHER" id="PTHR30368">
    <property type="entry name" value="SULFATE-BINDING PROTEIN"/>
    <property type="match status" value="1"/>
</dbReference>
<dbReference type="SUPFAM" id="SSF53850">
    <property type="entry name" value="Periplasmic binding protein-like II"/>
    <property type="match status" value="1"/>
</dbReference>
<keyword evidence="5" id="KW-0574">Periplasm</keyword>
<keyword evidence="4 9" id="KW-0732">Signal</keyword>
<comment type="subcellular location">
    <subcellularLocation>
        <location evidence="1">Periplasm</location>
    </subcellularLocation>
</comment>
<keyword evidence="6" id="KW-0764">Sulfate transport</keyword>
<feature type="chain" id="PRO_5003938633" description="Sulfate-binding protein" evidence="9">
    <location>
        <begin position="25"/>
        <end position="346"/>
    </location>
</feature>
<dbReference type="HOGENOM" id="CLU_055615_0_1_3"/>
<dbReference type="CDD" id="cd01005">
    <property type="entry name" value="PBP2_CysP"/>
    <property type="match status" value="1"/>
</dbReference>
<dbReference type="PROSITE" id="PS51257">
    <property type="entry name" value="PROKAR_LIPOPROTEIN"/>
    <property type="match status" value="1"/>
</dbReference>
<evidence type="ECO:0000256" key="6">
    <source>
        <dbReference type="ARBA" id="ARBA00023032"/>
    </source>
</evidence>
<dbReference type="EMBL" id="CP003653">
    <property type="protein sequence ID" value="AFZ36778.1"/>
    <property type="molecule type" value="Genomic_DNA"/>
</dbReference>
<dbReference type="InterPro" id="IPR034408">
    <property type="entry name" value="Sulphate/thiosulphate_BS"/>
</dbReference>
<sequence>MKKTKRRSFLGWMFVGLLTSSAIAGCSSAQSESETNQSEVKLTLVSYAVTQSAYEQIIPQFAQEWKAKTGQDVVIEQSYGGSGSQTRAVIDGLEADVVALALALDTKKIEEAGLIEPGWEQELPNDSIVHKSVVALVKRDDNVKVSQWSDLAKDGIQPITANPKTSGGARWNFLALWGAVSQAGGSEQEAELFTEKVLKNVPILPKDARESSEVFYQQGQGNILINYENEVVLAQQKGESLPYVIPTDYNISIDSPVAVVDANVDKHGTREVAQAFAEFLFTPEAQREFAKVGFRPVDQTVAKEFTNQYPEIKNLFTVQNLGGWDKIQTKFFDDGAVFDKLMNKVN</sequence>
<dbReference type="InterPro" id="IPR005669">
    <property type="entry name" value="Thiosulph/SO4-bd"/>
</dbReference>
<dbReference type="InterPro" id="IPR000957">
    <property type="entry name" value="Sulphate/thiosulphate-bd_CS"/>
</dbReference>
<dbReference type="Gene3D" id="3.40.190.10">
    <property type="entry name" value="Periplasmic binding protein-like II"/>
    <property type="match status" value="2"/>
</dbReference>
<dbReference type="PROSITE" id="PS00401">
    <property type="entry name" value="PROK_SULFATE_BIND_1"/>
    <property type="match status" value="1"/>
</dbReference>
<keyword evidence="3" id="KW-0813">Transport</keyword>
<dbReference type="RefSeq" id="WP_015194440.1">
    <property type="nucleotide sequence ID" value="NC_019748.1"/>
</dbReference>
<dbReference type="PROSITE" id="PS00757">
    <property type="entry name" value="PROK_SULFATE_BIND_2"/>
    <property type="match status" value="1"/>
</dbReference>
<comment type="similarity">
    <text evidence="2">Belongs to the prokaryotic sulfate-binding protein family.</text>
</comment>
<dbReference type="KEGG" id="scs:Sta7437_3271"/>
<feature type="signal peptide" evidence="9">
    <location>
        <begin position="1"/>
        <end position="24"/>
    </location>
</feature>
<reference evidence="11" key="1">
    <citation type="journal article" date="2013" name="Proc. Natl. Acad. Sci. U.S.A.">
        <title>Improving the coverage of the cyanobacterial phylum using diversity-driven genome sequencing.</title>
        <authorList>
            <person name="Shih P.M."/>
            <person name="Wu D."/>
            <person name="Latifi A."/>
            <person name="Axen S.D."/>
            <person name="Fewer D.P."/>
            <person name="Talla E."/>
            <person name="Calteau A."/>
            <person name="Cai F."/>
            <person name="Tandeau de Marsac N."/>
            <person name="Rippka R."/>
            <person name="Herdman M."/>
            <person name="Sivonen K."/>
            <person name="Coursin T."/>
            <person name="Laurent T."/>
            <person name="Goodwin L."/>
            <person name="Nolan M."/>
            <person name="Davenport K.W."/>
            <person name="Han C.S."/>
            <person name="Rubin E.M."/>
            <person name="Eisen J.A."/>
            <person name="Woyke T."/>
            <person name="Gugger M."/>
            <person name="Kerfeld C.A."/>
        </authorList>
    </citation>
    <scope>NUCLEOTIDE SEQUENCE [LARGE SCALE GENOMIC DNA]</scope>
    <source>
        <strain evidence="11">ATCC 29371 / PCC 7437</strain>
    </source>
</reference>
<dbReference type="GO" id="GO:1901681">
    <property type="term" value="F:sulfur compound binding"/>
    <property type="evidence" value="ECO:0007669"/>
    <property type="project" value="InterPro"/>
</dbReference>
<comment type="function">
    <text evidence="7">This protein specifically binds sulfate and is involved in its transmembrane transport.</text>
</comment>
<dbReference type="GO" id="GO:0140104">
    <property type="term" value="F:molecular carrier activity"/>
    <property type="evidence" value="ECO:0007669"/>
    <property type="project" value="InterPro"/>
</dbReference>
<dbReference type="NCBIfam" id="TIGR00971">
    <property type="entry name" value="3a0106s03"/>
    <property type="match status" value="1"/>
</dbReference>
<dbReference type="AlphaFoldDB" id="K9XW64"/>
<evidence type="ECO:0000256" key="7">
    <source>
        <dbReference type="ARBA" id="ARBA00037097"/>
    </source>
</evidence>
<evidence type="ECO:0000256" key="3">
    <source>
        <dbReference type="ARBA" id="ARBA00022448"/>
    </source>
</evidence>
<dbReference type="PANTHER" id="PTHR30368:SF2">
    <property type="entry name" value="SULFATE-BINDING PROTEIN"/>
    <property type="match status" value="1"/>
</dbReference>
<accession>K9XW64</accession>
<dbReference type="GO" id="GO:0042597">
    <property type="term" value="C:periplasmic space"/>
    <property type="evidence" value="ECO:0007669"/>
    <property type="project" value="UniProtKB-SubCell"/>
</dbReference>
<evidence type="ECO:0000256" key="2">
    <source>
        <dbReference type="ARBA" id="ARBA00006099"/>
    </source>
</evidence>
<evidence type="ECO:0000256" key="9">
    <source>
        <dbReference type="SAM" id="SignalP"/>
    </source>
</evidence>